<sequence length="46" mass="4937">MTTIATHLAVPLTTEIRSRSMLMHHSIQSGAASVRHKVDARGNVGP</sequence>
<protein>
    <submittedName>
        <fullName evidence="1">Uncharacterized protein</fullName>
    </submittedName>
</protein>
<organism evidence="1 2">
    <name type="scientific">Nakamurella alba</name>
    <dbReference type="NCBI Taxonomy" id="2665158"/>
    <lineage>
        <taxon>Bacteria</taxon>
        <taxon>Bacillati</taxon>
        <taxon>Actinomycetota</taxon>
        <taxon>Actinomycetes</taxon>
        <taxon>Nakamurellales</taxon>
        <taxon>Nakamurellaceae</taxon>
        <taxon>Nakamurella</taxon>
    </lineage>
</organism>
<name>A0A7K1FLG3_9ACTN</name>
<reference evidence="1 2" key="1">
    <citation type="submission" date="2019-11" db="EMBL/GenBank/DDBJ databases">
        <authorList>
            <person name="Jiang L.-Q."/>
        </authorList>
    </citation>
    <scope>NUCLEOTIDE SEQUENCE [LARGE SCALE GENOMIC DNA]</scope>
    <source>
        <strain evidence="1 2">YIM 132087</strain>
    </source>
</reference>
<keyword evidence="2" id="KW-1185">Reference proteome</keyword>
<gene>
    <name evidence="1" type="ORF">GIS00_13665</name>
</gene>
<comment type="caution">
    <text evidence="1">The sequence shown here is derived from an EMBL/GenBank/DDBJ whole genome shotgun (WGS) entry which is preliminary data.</text>
</comment>
<accession>A0A7K1FLG3</accession>
<evidence type="ECO:0000313" key="2">
    <source>
        <dbReference type="Proteomes" id="UP000460221"/>
    </source>
</evidence>
<evidence type="ECO:0000313" key="1">
    <source>
        <dbReference type="EMBL" id="MTD14987.1"/>
    </source>
</evidence>
<proteinExistence type="predicted"/>
<dbReference type="Proteomes" id="UP000460221">
    <property type="component" value="Unassembled WGS sequence"/>
</dbReference>
<dbReference type="EMBL" id="WLYK01000005">
    <property type="protein sequence ID" value="MTD14987.1"/>
    <property type="molecule type" value="Genomic_DNA"/>
</dbReference>
<dbReference type="AlphaFoldDB" id="A0A7K1FLG3"/>